<keyword evidence="3" id="KW-0866">Nonsense-mediated mRNA decay</keyword>
<dbReference type="CDD" id="cd00590">
    <property type="entry name" value="RRM_SF"/>
    <property type="match status" value="1"/>
</dbReference>
<feature type="compositionally biased region" description="Gly residues" evidence="5">
    <location>
        <begin position="507"/>
        <end position="528"/>
    </location>
</feature>
<gene>
    <name evidence="7" type="ORF">Slin15195_G105540</name>
</gene>
<evidence type="ECO:0000313" key="8">
    <source>
        <dbReference type="Proteomes" id="UP001056384"/>
    </source>
</evidence>
<dbReference type="Pfam" id="PF03467">
    <property type="entry name" value="Smg4_UPF3"/>
    <property type="match status" value="1"/>
</dbReference>
<feature type="compositionally biased region" description="Basic and acidic residues" evidence="5">
    <location>
        <begin position="208"/>
        <end position="243"/>
    </location>
</feature>
<dbReference type="InterPro" id="IPR005120">
    <property type="entry name" value="UPF3_dom"/>
</dbReference>
<dbReference type="GO" id="GO:0005737">
    <property type="term" value="C:cytoplasm"/>
    <property type="evidence" value="ECO:0007669"/>
    <property type="project" value="TreeGrafter"/>
</dbReference>
<comment type="subcellular location">
    <subcellularLocation>
        <location evidence="1">Nucleus</location>
    </subcellularLocation>
</comment>
<dbReference type="InterPro" id="IPR039722">
    <property type="entry name" value="Upf3"/>
</dbReference>
<protein>
    <submittedName>
        <fullName evidence="7">Nonsense-mediated mRNA decay protein</fullName>
    </submittedName>
</protein>
<proteinExistence type="inferred from homology"/>
<dbReference type="GO" id="GO:0003729">
    <property type="term" value="F:mRNA binding"/>
    <property type="evidence" value="ECO:0007669"/>
    <property type="project" value="TreeGrafter"/>
</dbReference>
<feature type="compositionally biased region" description="Low complexity" evidence="5">
    <location>
        <begin position="260"/>
        <end position="293"/>
    </location>
</feature>
<dbReference type="GO" id="GO:0045727">
    <property type="term" value="P:positive regulation of translation"/>
    <property type="evidence" value="ECO:0007669"/>
    <property type="project" value="TreeGrafter"/>
</dbReference>
<dbReference type="SUPFAM" id="SSF54928">
    <property type="entry name" value="RNA-binding domain, RBD"/>
    <property type="match status" value="2"/>
</dbReference>
<dbReference type="AlphaFoldDB" id="A0A9Q9B300"/>
<feature type="compositionally biased region" description="Polar residues" evidence="5">
    <location>
        <begin position="301"/>
        <end position="313"/>
    </location>
</feature>
<evidence type="ECO:0000259" key="6">
    <source>
        <dbReference type="Pfam" id="PF03467"/>
    </source>
</evidence>
<dbReference type="CDD" id="cd12455">
    <property type="entry name" value="RRM_like_Smg4_UPF3"/>
    <property type="match status" value="1"/>
</dbReference>
<evidence type="ECO:0000256" key="5">
    <source>
        <dbReference type="SAM" id="MobiDB-lite"/>
    </source>
</evidence>
<organism evidence="7 8">
    <name type="scientific">Septoria linicola</name>
    <dbReference type="NCBI Taxonomy" id="215465"/>
    <lineage>
        <taxon>Eukaryota</taxon>
        <taxon>Fungi</taxon>
        <taxon>Dikarya</taxon>
        <taxon>Ascomycota</taxon>
        <taxon>Pezizomycotina</taxon>
        <taxon>Dothideomycetes</taxon>
        <taxon>Dothideomycetidae</taxon>
        <taxon>Mycosphaerellales</taxon>
        <taxon>Mycosphaerellaceae</taxon>
        <taxon>Septoria</taxon>
    </lineage>
</organism>
<feature type="region of interest" description="Disordered" evidence="5">
    <location>
        <begin position="201"/>
        <end position="427"/>
    </location>
</feature>
<evidence type="ECO:0000256" key="3">
    <source>
        <dbReference type="ARBA" id="ARBA00023161"/>
    </source>
</evidence>
<feature type="domain" description="UPF3" evidence="6">
    <location>
        <begin position="33"/>
        <end position="204"/>
    </location>
</feature>
<evidence type="ECO:0000313" key="7">
    <source>
        <dbReference type="EMBL" id="USW57235.1"/>
    </source>
</evidence>
<name>A0A9Q9B300_9PEZI</name>
<keyword evidence="4" id="KW-0539">Nucleus</keyword>
<keyword evidence="8" id="KW-1185">Reference proteome</keyword>
<dbReference type="EMBL" id="CP099426">
    <property type="protein sequence ID" value="USW57235.1"/>
    <property type="molecule type" value="Genomic_DNA"/>
</dbReference>
<dbReference type="GO" id="GO:0005730">
    <property type="term" value="C:nucleolus"/>
    <property type="evidence" value="ECO:0007669"/>
    <property type="project" value="TreeGrafter"/>
</dbReference>
<evidence type="ECO:0000256" key="1">
    <source>
        <dbReference type="ARBA" id="ARBA00004123"/>
    </source>
</evidence>
<dbReference type="GO" id="GO:0000184">
    <property type="term" value="P:nuclear-transcribed mRNA catabolic process, nonsense-mediated decay"/>
    <property type="evidence" value="ECO:0007669"/>
    <property type="project" value="UniProtKB-KW"/>
</dbReference>
<evidence type="ECO:0000256" key="2">
    <source>
        <dbReference type="ARBA" id="ARBA00005991"/>
    </source>
</evidence>
<reference evidence="7" key="1">
    <citation type="submission" date="2022-06" db="EMBL/GenBank/DDBJ databases">
        <title>Complete genome sequences of two strains of the flax pathogen Septoria linicola.</title>
        <authorList>
            <person name="Lapalu N."/>
            <person name="Simon A."/>
            <person name="Demenou B."/>
            <person name="Paumier D."/>
            <person name="Guillot M.-P."/>
            <person name="Gout L."/>
            <person name="Valade R."/>
        </authorList>
    </citation>
    <scope>NUCLEOTIDE SEQUENCE</scope>
    <source>
        <strain evidence="7">SE15195</strain>
    </source>
</reference>
<feature type="region of interest" description="Disordered" evidence="5">
    <location>
        <begin position="501"/>
        <end position="547"/>
    </location>
</feature>
<dbReference type="PANTHER" id="PTHR13112">
    <property type="entry name" value="UPF3 REGULATOR OF NONSENSE TRANSCRIPTS-LIKE PROTEIN"/>
    <property type="match status" value="1"/>
</dbReference>
<accession>A0A9Q9B300</accession>
<feature type="compositionally biased region" description="Low complexity" evidence="5">
    <location>
        <begin position="369"/>
        <end position="390"/>
    </location>
</feature>
<feature type="compositionally biased region" description="Low complexity" evidence="5">
    <location>
        <begin position="314"/>
        <end position="339"/>
    </location>
</feature>
<dbReference type="Proteomes" id="UP001056384">
    <property type="component" value="Chromosome 9"/>
</dbReference>
<feature type="compositionally biased region" description="Low complexity" evidence="5">
    <location>
        <begin position="403"/>
        <end position="421"/>
    </location>
</feature>
<dbReference type="InterPro" id="IPR035979">
    <property type="entry name" value="RBD_domain_sf"/>
</dbReference>
<evidence type="ECO:0000256" key="4">
    <source>
        <dbReference type="ARBA" id="ARBA00023242"/>
    </source>
</evidence>
<dbReference type="InterPro" id="IPR012677">
    <property type="entry name" value="Nucleotide-bd_a/b_plait_sf"/>
</dbReference>
<sequence>MAPKVLAKNEGAKGVLPVNAATRAAVAKGPAPRLKLEVRRLPPGLTLSEFEEILGEDWKLGNGKVDWREYRQGKVTQSLGKVPEQSRCYVHLINEAAIAAFEARFLAVTFQDKAGTYKNPDIKHLPPTLGFAPNQRTTISTKLRTDNRQGTIDQDPEFIAFLEAETQPIARPNALDSATVDTEKVEKTVVKSTPLIEALREKKAHKAKAAETKAESLKKDSKGNARAEGKNDAPAEKTAKEGKNQQQQQKLDQASKDAVKAVNKQVASKQQQAQQRPASPQQTQQLQKGNVQVKGKKGAQPAQTQIAKAQNATPAKSVANAPASAAAASAQQSPASQTPPKAPRQRGNADGIKKMLQKDLAGIRSKALPAANRAASSSTPSTPTAPAQKETPTKPAPTPPTAPKAQSQPRQQQQQQHQPAPVVSTTKAYLKHANPSQGMTEILIQQALSQFGDVTNVTIDPRKGTAIALFKDPEGLKKAFAAKKVPVANGSVEILEWKDRAMNNSGGNRGGFRGGRGGGARGGRGGGNAASQAPAAAAQAPKGGAGS</sequence>
<dbReference type="PANTHER" id="PTHR13112:SF0">
    <property type="entry name" value="FI21285P1"/>
    <property type="match status" value="1"/>
</dbReference>
<comment type="similarity">
    <text evidence="2">Belongs to the RENT3 family.</text>
</comment>
<feature type="compositionally biased region" description="Low complexity" evidence="5">
    <location>
        <begin position="529"/>
        <end position="547"/>
    </location>
</feature>
<dbReference type="Gene3D" id="3.30.70.330">
    <property type="match status" value="2"/>
</dbReference>